<keyword evidence="2" id="KW-1185">Reference proteome</keyword>
<keyword evidence="1" id="KW-0808">Transferase</keyword>
<protein>
    <submittedName>
        <fullName evidence="1">Methyltransferase family protein</fullName>
    </submittedName>
</protein>
<dbReference type="GO" id="GO:0008168">
    <property type="term" value="F:methyltransferase activity"/>
    <property type="evidence" value="ECO:0007669"/>
    <property type="project" value="UniProtKB-KW"/>
</dbReference>
<reference evidence="1 2" key="1">
    <citation type="submission" date="2018-11" db="EMBL/GenBank/DDBJ databases">
        <title>Genomic Encyclopedia of Type Strains, Phase IV (KMG-IV): sequencing the most valuable type-strain genomes for metagenomic binning, comparative biology and taxonomic classification.</title>
        <authorList>
            <person name="Goeker M."/>
        </authorList>
    </citation>
    <scope>NUCLEOTIDE SEQUENCE [LARGE SCALE GENOMIC DNA]</scope>
    <source>
        <strain evidence="1 2">DSM 22027</strain>
    </source>
</reference>
<gene>
    <name evidence="1" type="ORF">EDC27_1830</name>
</gene>
<sequence length="254" mass="29073">MTQEPFRIILPDFESQVDQDEEWIYVEKNGRRLKLRLHDYGKLYKIPGLYEQIYYEKLKCNSHNVVCSLLGEALQETADDEDQLRVLDFGAGNGMVGEKVRDMGCDLLVGVDILPEAKEAAERDRPGVYDRYYVLNLADLEENIRARLEAYHFNTLVTVSALGFNDIPIKGFLNAFNLLEDGAWVAFNIRDRFLSDDDQSGYRQALESMIQNNFEIAKETPYCHRLSITGDELCYHAIVGRKTGDVDVESLVSQ</sequence>
<dbReference type="SUPFAM" id="SSF53335">
    <property type="entry name" value="S-adenosyl-L-methionine-dependent methyltransferases"/>
    <property type="match status" value="1"/>
</dbReference>
<dbReference type="Proteomes" id="UP000276223">
    <property type="component" value="Unassembled WGS sequence"/>
</dbReference>
<name>A0A3N1UY12_9BACT</name>
<dbReference type="Gene3D" id="3.40.50.150">
    <property type="entry name" value="Vaccinia Virus protein VP39"/>
    <property type="match status" value="1"/>
</dbReference>
<keyword evidence="1" id="KW-0489">Methyltransferase</keyword>
<dbReference type="InterPro" id="IPR029063">
    <property type="entry name" value="SAM-dependent_MTases_sf"/>
</dbReference>
<comment type="caution">
    <text evidence="1">The sequence shown here is derived from an EMBL/GenBank/DDBJ whole genome shotgun (WGS) entry which is preliminary data.</text>
</comment>
<accession>A0A3N1UY12</accession>
<dbReference type="CDD" id="cd02440">
    <property type="entry name" value="AdoMet_MTases"/>
    <property type="match status" value="1"/>
</dbReference>
<dbReference type="AlphaFoldDB" id="A0A3N1UY12"/>
<organism evidence="1 2">
    <name type="scientific">Desulfosoma caldarium</name>
    <dbReference type="NCBI Taxonomy" id="610254"/>
    <lineage>
        <taxon>Bacteria</taxon>
        <taxon>Pseudomonadati</taxon>
        <taxon>Thermodesulfobacteriota</taxon>
        <taxon>Syntrophobacteria</taxon>
        <taxon>Syntrophobacterales</taxon>
        <taxon>Syntrophobacteraceae</taxon>
        <taxon>Desulfosoma</taxon>
    </lineage>
</organism>
<dbReference type="Pfam" id="PF13489">
    <property type="entry name" value="Methyltransf_23"/>
    <property type="match status" value="1"/>
</dbReference>
<dbReference type="OrthoDB" id="465636at2"/>
<proteinExistence type="predicted"/>
<dbReference type="GO" id="GO:0032259">
    <property type="term" value="P:methylation"/>
    <property type="evidence" value="ECO:0007669"/>
    <property type="project" value="UniProtKB-KW"/>
</dbReference>
<evidence type="ECO:0000313" key="1">
    <source>
        <dbReference type="EMBL" id="ROQ92146.1"/>
    </source>
</evidence>
<dbReference type="EMBL" id="RJVA01000012">
    <property type="protein sequence ID" value="ROQ92146.1"/>
    <property type="molecule type" value="Genomic_DNA"/>
</dbReference>
<evidence type="ECO:0000313" key="2">
    <source>
        <dbReference type="Proteomes" id="UP000276223"/>
    </source>
</evidence>